<dbReference type="Pfam" id="PF00389">
    <property type="entry name" value="2-Hacid_dh"/>
    <property type="match status" value="1"/>
</dbReference>
<keyword evidence="7" id="KW-1185">Reference proteome</keyword>
<evidence type="ECO:0000259" key="5">
    <source>
        <dbReference type="Pfam" id="PF02826"/>
    </source>
</evidence>
<gene>
    <name evidence="6" type="ordered locus">Desti_5373</name>
</gene>
<dbReference type="SUPFAM" id="SSF52283">
    <property type="entry name" value="Formate/glycerate dehydrogenase catalytic domain-like"/>
    <property type="match status" value="1"/>
</dbReference>
<evidence type="ECO:0000313" key="6">
    <source>
        <dbReference type="EMBL" id="AFM27961.1"/>
    </source>
</evidence>
<feature type="domain" description="D-isomer specific 2-hydroxyacid dehydrogenase catalytic" evidence="4">
    <location>
        <begin position="5"/>
        <end position="321"/>
    </location>
</feature>
<evidence type="ECO:0000313" key="7">
    <source>
        <dbReference type="Proteomes" id="UP000006055"/>
    </source>
</evidence>
<dbReference type="SUPFAM" id="SSF51735">
    <property type="entry name" value="NAD(P)-binding Rossmann-fold domains"/>
    <property type="match status" value="1"/>
</dbReference>
<protein>
    <submittedName>
        <fullName evidence="6">Lactate dehydrogenase-like oxidoreductase</fullName>
    </submittedName>
</protein>
<dbReference type="RefSeq" id="WP_014813060.1">
    <property type="nucleotide sequence ID" value="NC_018025.1"/>
</dbReference>
<dbReference type="GO" id="GO:0016618">
    <property type="term" value="F:hydroxypyruvate reductase [NAD(P)H] activity"/>
    <property type="evidence" value="ECO:0007669"/>
    <property type="project" value="TreeGrafter"/>
</dbReference>
<evidence type="ECO:0000256" key="1">
    <source>
        <dbReference type="ARBA" id="ARBA00005854"/>
    </source>
</evidence>
<evidence type="ECO:0000256" key="3">
    <source>
        <dbReference type="RuleBase" id="RU003719"/>
    </source>
</evidence>
<dbReference type="InterPro" id="IPR029753">
    <property type="entry name" value="D-isomer_DH_CS"/>
</dbReference>
<dbReference type="GO" id="GO:0030267">
    <property type="term" value="F:glyoxylate reductase (NADPH) activity"/>
    <property type="evidence" value="ECO:0007669"/>
    <property type="project" value="TreeGrafter"/>
</dbReference>
<dbReference type="PANTHER" id="PTHR10996:SF257">
    <property type="entry name" value="GLYOXYLATE REDUCTASE 1"/>
    <property type="match status" value="1"/>
</dbReference>
<dbReference type="Proteomes" id="UP000006055">
    <property type="component" value="Chromosome"/>
</dbReference>
<name>I4CEH0_DESTA</name>
<accession>I4CEH0</accession>
<dbReference type="InterPro" id="IPR036291">
    <property type="entry name" value="NAD(P)-bd_dom_sf"/>
</dbReference>
<dbReference type="GO" id="GO:0005829">
    <property type="term" value="C:cytosol"/>
    <property type="evidence" value="ECO:0007669"/>
    <property type="project" value="TreeGrafter"/>
</dbReference>
<dbReference type="PROSITE" id="PS00670">
    <property type="entry name" value="D_2_HYDROXYACID_DH_2"/>
    <property type="match status" value="1"/>
</dbReference>
<evidence type="ECO:0000256" key="2">
    <source>
        <dbReference type="ARBA" id="ARBA00023002"/>
    </source>
</evidence>
<dbReference type="eggNOG" id="COG1052">
    <property type="taxonomic scope" value="Bacteria"/>
</dbReference>
<dbReference type="OrthoDB" id="9793626at2"/>
<dbReference type="EMBL" id="CP003360">
    <property type="protein sequence ID" value="AFM27961.1"/>
    <property type="molecule type" value="Genomic_DNA"/>
</dbReference>
<dbReference type="KEGG" id="dti:Desti_5373"/>
<dbReference type="Gene3D" id="3.40.50.720">
    <property type="entry name" value="NAD(P)-binding Rossmann-like Domain"/>
    <property type="match status" value="2"/>
</dbReference>
<dbReference type="STRING" id="706587.Desti_5373"/>
<dbReference type="AlphaFoldDB" id="I4CEH0"/>
<dbReference type="Pfam" id="PF02826">
    <property type="entry name" value="2-Hacid_dh_C"/>
    <property type="match status" value="1"/>
</dbReference>
<dbReference type="PROSITE" id="PS00671">
    <property type="entry name" value="D_2_HYDROXYACID_DH_3"/>
    <property type="match status" value="1"/>
</dbReference>
<evidence type="ECO:0000259" key="4">
    <source>
        <dbReference type="Pfam" id="PF00389"/>
    </source>
</evidence>
<sequence>MIPTIFVTRRLPEGAMQVLADKFNVECNPHDRVLTREELLAGVKGKDGILPLLTDRIDDEVLDAAGPQLKIVANYAVGFNNIDLSACTRRKIPATNTPGVLTDTTADLAMTLLLAVARKVVPADAYARAGKYEGWAPLLFLGTDVHHKTLGLMGLGRIGFAMAKRAAGFDMNILYHDSVRADSELENKVGAKFVSKSDLLSQSDFVSLHVPLTPETHHLVSGPELGLMKSSAYIINTSRGEVLDEKALVKALQQGQIAGAGLDVFEFEPAIEKELISMDNVVILPHIASASTETRTKMGLLAAENLISVLVEGRRPPNCLNPEIFS</sequence>
<keyword evidence="2 3" id="KW-0560">Oxidoreductase</keyword>
<dbReference type="InterPro" id="IPR050223">
    <property type="entry name" value="D-isomer_2-hydroxyacid_DH"/>
</dbReference>
<dbReference type="InterPro" id="IPR006140">
    <property type="entry name" value="D-isomer_DH_NAD-bd"/>
</dbReference>
<dbReference type="CDD" id="cd05301">
    <property type="entry name" value="GDH"/>
    <property type="match status" value="1"/>
</dbReference>
<dbReference type="GO" id="GO:0051287">
    <property type="term" value="F:NAD binding"/>
    <property type="evidence" value="ECO:0007669"/>
    <property type="project" value="InterPro"/>
</dbReference>
<feature type="domain" description="D-isomer specific 2-hydroxyacid dehydrogenase NAD-binding" evidence="5">
    <location>
        <begin position="110"/>
        <end position="288"/>
    </location>
</feature>
<dbReference type="HOGENOM" id="CLU_019796_1_2_7"/>
<organism evidence="6 7">
    <name type="scientific">Desulfomonile tiedjei (strain ATCC 49306 / DSM 6799 / DCB-1)</name>
    <dbReference type="NCBI Taxonomy" id="706587"/>
    <lineage>
        <taxon>Bacteria</taxon>
        <taxon>Pseudomonadati</taxon>
        <taxon>Thermodesulfobacteriota</taxon>
        <taxon>Desulfomonilia</taxon>
        <taxon>Desulfomonilales</taxon>
        <taxon>Desulfomonilaceae</taxon>
        <taxon>Desulfomonile</taxon>
    </lineage>
</organism>
<comment type="similarity">
    <text evidence="1 3">Belongs to the D-isomer specific 2-hydroxyacid dehydrogenase family.</text>
</comment>
<dbReference type="InterPro" id="IPR006139">
    <property type="entry name" value="D-isomer_2_OHA_DH_cat_dom"/>
</dbReference>
<dbReference type="FunFam" id="3.40.50.720:FF:000462">
    <property type="entry name" value="Glyoxylate reductase (NADP+)"/>
    <property type="match status" value="1"/>
</dbReference>
<proteinExistence type="inferred from homology"/>
<reference evidence="7" key="1">
    <citation type="submission" date="2012-06" db="EMBL/GenBank/DDBJ databases">
        <title>Complete sequence of chromosome of Desulfomonile tiedjei DSM 6799.</title>
        <authorList>
            <person name="Lucas S."/>
            <person name="Copeland A."/>
            <person name="Lapidus A."/>
            <person name="Glavina del Rio T."/>
            <person name="Dalin E."/>
            <person name="Tice H."/>
            <person name="Bruce D."/>
            <person name="Goodwin L."/>
            <person name="Pitluck S."/>
            <person name="Peters L."/>
            <person name="Ovchinnikova G."/>
            <person name="Zeytun A."/>
            <person name="Lu M."/>
            <person name="Kyrpides N."/>
            <person name="Mavromatis K."/>
            <person name="Ivanova N."/>
            <person name="Brettin T."/>
            <person name="Detter J.C."/>
            <person name="Han C."/>
            <person name="Larimer F."/>
            <person name="Land M."/>
            <person name="Hauser L."/>
            <person name="Markowitz V."/>
            <person name="Cheng J.-F."/>
            <person name="Hugenholtz P."/>
            <person name="Woyke T."/>
            <person name="Wu D."/>
            <person name="Spring S."/>
            <person name="Schroeder M."/>
            <person name="Brambilla E."/>
            <person name="Klenk H.-P."/>
            <person name="Eisen J.A."/>
        </authorList>
    </citation>
    <scope>NUCLEOTIDE SEQUENCE [LARGE SCALE GENOMIC DNA]</scope>
    <source>
        <strain evidence="7">ATCC 49306 / DSM 6799 / DCB-1</strain>
    </source>
</reference>
<dbReference type="PANTHER" id="PTHR10996">
    <property type="entry name" value="2-HYDROXYACID DEHYDROGENASE-RELATED"/>
    <property type="match status" value="1"/>
</dbReference>
<dbReference type="PATRIC" id="fig|706587.4.peg.6048"/>